<keyword evidence="1" id="KW-0732">Signal</keyword>
<reference evidence="2" key="1">
    <citation type="thesis" date="2020" institute="ProQuest LLC" country="789 East Eisenhower Parkway, Ann Arbor, MI, USA">
        <title>Comparative Genomics and Chromosome Evolution.</title>
        <authorList>
            <person name="Mudd A.B."/>
        </authorList>
    </citation>
    <scope>NUCLEOTIDE SEQUENCE</scope>
    <source>
        <strain evidence="2">HN-11 Male</strain>
        <tissue evidence="2">Kidney and liver</tissue>
    </source>
</reference>
<feature type="chain" id="PRO_5035261542" description="B-cell stimulatory factor 1" evidence="1">
    <location>
        <begin position="23"/>
        <end position="97"/>
    </location>
</feature>
<evidence type="ECO:0000256" key="1">
    <source>
        <dbReference type="SAM" id="SignalP"/>
    </source>
</evidence>
<sequence length="97" mass="10923">MSFLLSLQLSFVVLILKRFYLGLKGREALTDIQEENTCSSRAQRNILQSFKTLMQNISASKANVTAKDLSKNHLIQNGCHKTGMLYIPAMLPPVRNI</sequence>
<keyword evidence="3" id="KW-1185">Reference proteome</keyword>
<organism evidence="2 3">
    <name type="scientific">Eleutherodactylus coqui</name>
    <name type="common">Puerto Rican coqui</name>
    <dbReference type="NCBI Taxonomy" id="57060"/>
    <lineage>
        <taxon>Eukaryota</taxon>
        <taxon>Metazoa</taxon>
        <taxon>Chordata</taxon>
        <taxon>Craniata</taxon>
        <taxon>Vertebrata</taxon>
        <taxon>Euteleostomi</taxon>
        <taxon>Amphibia</taxon>
        <taxon>Batrachia</taxon>
        <taxon>Anura</taxon>
        <taxon>Neobatrachia</taxon>
        <taxon>Hyloidea</taxon>
        <taxon>Eleutherodactylidae</taxon>
        <taxon>Eleutherodactylinae</taxon>
        <taxon>Eleutherodactylus</taxon>
        <taxon>Eleutherodactylus</taxon>
    </lineage>
</organism>
<feature type="signal peptide" evidence="1">
    <location>
        <begin position="1"/>
        <end position="22"/>
    </location>
</feature>
<dbReference type="Proteomes" id="UP000770717">
    <property type="component" value="Unassembled WGS sequence"/>
</dbReference>
<proteinExistence type="predicted"/>
<accession>A0A8J6EPZ7</accession>
<comment type="caution">
    <text evidence="2">The sequence shown here is derived from an EMBL/GenBank/DDBJ whole genome shotgun (WGS) entry which is preliminary data.</text>
</comment>
<evidence type="ECO:0000313" key="2">
    <source>
        <dbReference type="EMBL" id="KAG9473642.1"/>
    </source>
</evidence>
<protein>
    <recommendedName>
        <fullName evidence="4">B-cell stimulatory factor 1</fullName>
    </recommendedName>
</protein>
<evidence type="ECO:0008006" key="4">
    <source>
        <dbReference type="Google" id="ProtNLM"/>
    </source>
</evidence>
<dbReference type="EMBL" id="WNTK01000013">
    <property type="protein sequence ID" value="KAG9473642.1"/>
    <property type="molecule type" value="Genomic_DNA"/>
</dbReference>
<dbReference type="AlphaFoldDB" id="A0A8J6EPZ7"/>
<name>A0A8J6EPZ7_ELECQ</name>
<evidence type="ECO:0000313" key="3">
    <source>
        <dbReference type="Proteomes" id="UP000770717"/>
    </source>
</evidence>
<gene>
    <name evidence="2" type="ORF">GDO78_004117</name>
</gene>